<feature type="region of interest" description="Disordered" evidence="1">
    <location>
        <begin position="83"/>
        <end position="103"/>
    </location>
</feature>
<dbReference type="Proteomes" id="UP000077202">
    <property type="component" value="Unassembled WGS sequence"/>
</dbReference>
<comment type="caution">
    <text evidence="2">The sequence shown here is derived from an EMBL/GenBank/DDBJ whole genome shotgun (WGS) entry which is preliminary data.</text>
</comment>
<sequence>MADQSQVIPVELLAQKPTLIAKRTYLLNYVIIRVDHGMPSGYCLGDPGCTQPCYLVDEFTHLVERDFQFPEEVVEQGLEVTPEATAKAAPDMPKGGVPEVEDRSLGETSVALMAKWVRQQLTDLSRQPN</sequence>
<dbReference type="EMBL" id="LVLJ01002329">
    <property type="protein sequence ID" value="OAE25543.1"/>
    <property type="molecule type" value="Genomic_DNA"/>
</dbReference>
<proteinExistence type="predicted"/>
<name>A0A176VYS0_MARPO</name>
<evidence type="ECO:0000313" key="2">
    <source>
        <dbReference type="EMBL" id="OAE25543.1"/>
    </source>
</evidence>
<evidence type="ECO:0000256" key="1">
    <source>
        <dbReference type="SAM" id="MobiDB-lite"/>
    </source>
</evidence>
<accession>A0A176VYS0</accession>
<organism evidence="2 3">
    <name type="scientific">Marchantia polymorpha subsp. ruderalis</name>
    <dbReference type="NCBI Taxonomy" id="1480154"/>
    <lineage>
        <taxon>Eukaryota</taxon>
        <taxon>Viridiplantae</taxon>
        <taxon>Streptophyta</taxon>
        <taxon>Embryophyta</taxon>
        <taxon>Marchantiophyta</taxon>
        <taxon>Marchantiopsida</taxon>
        <taxon>Marchantiidae</taxon>
        <taxon>Marchantiales</taxon>
        <taxon>Marchantiaceae</taxon>
        <taxon>Marchantia</taxon>
    </lineage>
</organism>
<gene>
    <name evidence="2" type="ORF">AXG93_1543s1600</name>
</gene>
<dbReference type="AlphaFoldDB" id="A0A176VYS0"/>
<keyword evidence="3" id="KW-1185">Reference proteome</keyword>
<protein>
    <submittedName>
        <fullName evidence="2">Uncharacterized protein</fullName>
    </submittedName>
</protein>
<evidence type="ECO:0000313" key="3">
    <source>
        <dbReference type="Proteomes" id="UP000077202"/>
    </source>
</evidence>
<reference evidence="2" key="1">
    <citation type="submission" date="2016-03" db="EMBL/GenBank/DDBJ databases">
        <title>Mechanisms controlling the formation of the plant cell surface in tip-growing cells are functionally conserved among land plants.</title>
        <authorList>
            <person name="Honkanen S."/>
            <person name="Jones V.A."/>
            <person name="Morieri G."/>
            <person name="Champion C."/>
            <person name="Hetherington A.J."/>
            <person name="Kelly S."/>
            <person name="Saint-Marcoux D."/>
            <person name="Proust H."/>
            <person name="Prescott H."/>
            <person name="Dolan L."/>
        </authorList>
    </citation>
    <scope>NUCLEOTIDE SEQUENCE [LARGE SCALE GENOMIC DNA]</scope>
    <source>
        <tissue evidence="2">Whole gametophyte</tissue>
    </source>
</reference>